<dbReference type="InterPro" id="IPR038750">
    <property type="entry name" value="YczE/YyaS-like"/>
</dbReference>
<sequence length="233" mass="25859">MRNRSDRNSTVRRVLIESARAWSAVDRLSMYLGGVVVFSLGALFFITSHLGTDPLDVFVIGLNGKLNLGLGACSAIFSIAMLAWWALWNKRWPPISPFVTTTLTGLFIDLWLLLEIDDLLSARFTSYVMLAIGLALCAYASALIIMSGIGIRVIDLMVITIMRKVGWSFTFSKMVLEISIFLAGWVLGGPFGIGTIAFLLIIAPLIRPFMNLNERYLRLSNYGLSQRQSLSVE</sequence>
<reference evidence="2 3" key="1">
    <citation type="journal article" date="2015" name="PLoS ONE">
        <title>Rice-Infecting Pseudomonas Genomes Are Highly Accessorized and Harbor Multiple Putative Virulence Mechanisms to Cause Sheath Brown Rot.</title>
        <authorList>
            <person name="Quibod I.L."/>
            <person name="Grande G."/>
            <person name="Oreiro E.G."/>
            <person name="Borja F.N."/>
            <person name="Dossa G.S."/>
            <person name="Mauleon R."/>
            <person name="Cruz C.V."/>
            <person name="Oliva R."/>
        </authorList>
    </citation>
    <scope>NUCLEOTIDE SEQUENCE [LARGE SCALE GENOMIC DNA]</scope>
    <source>
        <strain evidence="2 3">IRRI 6609</strain>
    </source>
</reference>
<keyword evidence="1" id="KW-0812">Transmembrane</keyword>
<dbReference type="AlphaFoldDB" id="A0A0M9GII0"/>
<dbReference type="PANTHER" id="PTHR40078">
    <property type="entry name" value="INTEGRAL MEMBRANE PROTEIN-RELATED"/>
    <property type="match status" value="1"/>
</dbReference>
<gene>
    <name evidence="2" type="ORF">PF66_01690</name>
</gene>
<name>A0A0M9GII0_9PSED</name>
<organism evidence="2 3">
    <name type="scientific">Pseudomonas asplenii</name>
    <dbReference type="NCBI Taxonomy" id="53407"/>
    <lineage>
        <taxon>Bacteria</taxon>
        <taxon>Pseudomonadati</taxon>
        <taxon>Pseudomonadota</taxon>
        <taxon>Gammaproteobacteria</taxon>
        <taxon>Pseudomonadales</taxon>
        <taxon>Pseudomonadaceae</taxon>
        <taxon>Pseudomonas</taxon>
    </lineage>
</organism>
<keyword evidence="1" id="KW-1133">Transmembrane helix</keyword>
<comment type="caution">
    <text evidence="2">The sequence shown here is derived from an EMBL/GenBank/DDBJ whole genome shotgun (WGS) entry which is preliminary data.</text>
</comment>
<feature type="transmembrane region" description="Helical" evidence="1">
    <location>
        <begin position="66"/>
        <end position="88"/>
    </location>
</feature>
<dbReference type="EMBL" id="JSYZ01000004">
    <property type="protein sequence ID" value="KPA92106.1"/>
    <property type="molecule type" value="Genomic_DNA"/>
</dbReference>
<keyword evidence="1" id="KW-0472">Membrane</keyword>
<accession>A0A0M9GII0</accession>
<proteinExistence type="predicted"/>
<dbReference type="STRING" id="50340.PF66_01690"/>
<feature type="transmembrane region" description="Helical" evidence="1">
    <location>
        <begin position="28"/>
        <end position="46"/>
    </location>
</feature>
<dbReference type="Proteomes" id="UP000037931">
    <property type="component" value="Unassembled WGS sequence"/>
</dbReference>
<dbReference type="PATRIC" id="fig|50340.43.peg.4849"/>
<feature type="transmembrane region" description="Helical" evidence="1">
    <location>
        <begin position="191"/>
        <end position="210"/>
    </location>
</feature>
<dbReference type="RefSeq" id="WP_152972981.1">
    <property type="nucleotide sequence ID" value="NZ_JSYZ01000004.1"/>
</dbReference>
<protein>
    <submittedName>
        <fullName evidence="2">Putative membrane protein</fullName>
    </submittedName>
</protein>
<evidence type="ECO:0000313" key="2">
    <source>
        <dbReference type="EMBL" id="KPA92106.1"/>
    </source>
</evidence>
<dbReference type="OrthoDB" id="154912at2"/>
<keyword evidence="3" id="KW-1185">Reference proteome</keyword>
<dbReference type="Pfam" id="PF19700">
    <property type="entry name" value="DUF6198"/>
    <property type="match status" value="1"/>
</dbReference>
<evidence type="ECO:0000256" key="1">
    <source>
        <dbReference type="SAM" id="Phobius"/>
    </source>
</evidence>
<feature type="transmembrane region" description="Helical" evidence="1">
    <location>
        <begin position="126"/>
        <end position="153"/>
    </location>
</feature>
<feature type="transmembrane region" description="Helical" evidence="1">
    <location>
        <begin position="95"/>
        <end position="114"/>
    </location>
</feature>
<evidence type="ECO:0000313" key="3">
    <source>
        <dbReference type="Proteomes" id="UP000037931"/>
    </source>
</evidence>
<dbReference type="PANTHER" id="PTHR40078:SF1">
    <property type="entry name" value="INTEGRAL MEMBRANE PROTEIN"/>
    <property type="match status" value="1"/>
</dbReference>